<dbReference type="InterPro" id="IPR000711">
    <property type="entry name" value="ATPase_OSCP/dsu"/>
</dbReference>
<evidence type="ECO:0000256" key="4">
    <source>
        <dbReference type="ARBA" id="ARBA00022781"/>
    </source>
</evidence>
<feature type="region of interest" description="Disordered" evidence="8">
    <location>
        <begin position="15"/>
        <end position="78"/>
    </location>
</feature>
<accession>A0A8K0N684</accession>
<evidence type="ECO:0000256" key="2">
    <source>
        <dbReference type="ARBA" id="ARBA00007046"/>
    </source>
</evidence>
<evidence type="ECO:0000313" key="10">
    <source>
        <dbReference type="Proteomes" id="UP000797356"/>
    </source>
</evidence>
<sequence length="289" mass="31457">MDALSTPVSSLRAGVFLSTPHPRDPPNLLKPHPSSHLLPNLSAKPKRPSQSLPHHPVGPAKALPHLSPSTLPHPHLLSKTSPPVHCRAATGYAAALVDAARCDGALDAVERDARRLLRAVSEEEEKGEAATAEGGGFYKHVVTLVRMLVRKGKAEMVGEVMAEVGRICDELSGTRAVVVSSQRRMEQAELHGIAREVARVSGAAKSEDQNYVAYSHQNSAENTAIAYSAKKLDLLMPPPIGIRDEIKWSRSDISRKVMCKQWKKREQKAAIEDTHSPFPTQFPAFHLLG</sequence>
<dbReference type="SUPFAM" id="SSF47928">
    <property type="entry name" value="N-terminal domain of the delta subunit of the F1F0-ATP synthase"/>
    <property type="match status" value="1"/>
</dbReference>
<dbReference type="AlphaFoldDB" id="A0A8K0N684"/>
<protein>
    <submittedName>
        <fullName evidence="9">Putative ATP synthase delta chain, chloroplastic</fullName>
    </submittedName>
</protein>
<evidence type="ECO:0000313" key="9">
    <source>
        <dbReference type="EMBL" id="KAG1359216.1"/>
    </source>
</evidence>
<keyword evidence="10" id="KW-1185">Reference proteome</keyword>
<evidence type="ECO:0000256" key="6">
    <source>
        <dbReference type="ARBA" id="ARBA00023136"/>
    </source>
</evidence>
<keyword evidence="7" id="KW-0066">ATP synthesis</keyword>
<evidence type="ECO:0000256" key="5">
    <source>
        <dbReference type="ARBA" id="ARBA00023065"/>
    </source>
</evidence>
<evidence type="ECO:0000256" key="8">
    <source>
        <dbReference type="SAM" id="MobiDB-lite"/>
    </source>
</evidence>
<dbReference type="Pfam" id="PF00213">
    <property type="entry name" value="OSCP"/>
    <property type="match status" value="1"/>
</dbReference>
<dbReference type="Proteomes" id="UP000797356">
    <property type="component" value="Chromosome 8"/>
</dbReference>
<reference evidence="9" key="1">
    <citation type="journal article" date="2017" name="Gigascience">
        <title>The genome draft of coconut (Cocos nucifera).</title>
        <authorList>
            <person name="Xiao Y."/>
            <person name="Xu P."/>
            <person name="Fan H."/>
            <person name="Baudouin L."/>
            <person name="Xia W."/>
            <person name="Bocs S."/>
            <person name="Xu J."/>
            <person name="Li Q."/>
            <person name="Guo A."/>
            <person name="Zhou L."/>
            <person name="Li J."/>
            <person name="Wu Y."/>
            <person name="Ma Z."/>
            <person name="Armero A."/>
            <person name="Issali A.E."/>
            <person name="Liu N."/>
            <person name="Peng M."/>
            <person name="Yang Y."/>
        </authorList>
    </citation>
    <scope>NUCLEOTIDE SEQUENCE</scope>
    <source>
        <tissue evidence="9">Spear leaf of Hainan Tall coconut</tissue>
    </source>
</reference>
<keyword evidence="3" id="KW-0813">Transport</keyword>
<evidence type="ECO:0000256" key="3">
    <source>
        <dbReference type="ARBA" id="ARBA00022448"/>
    </source>
</evidence>
<dbReference type="InterPro" id="IPR026015">
    <property type="entry name" value="ATP_synth_OSCP/delta_N_sf"/>
</dbReference>
<evidence type="ECO:0000256" key="7">
    <source>
        <dbReference type="ARBA" id="ARBA00023310"/>
    </source>
</evidence>
<name>A0A8K0N684_COCNU</name>
<dbReference type="OrthoDB" id="1262810at2759"/>
<dbReference type="GO" id="GO:0016020">
    <property type="term" value="C:membrane"/>
    <property type="evidence" value="ECO:0007669"/>
    <property type="project" value="UniProtKB-SubCell"/>
</dbReference>
<reference evidence="9" key="2">
    <citation type="submission" date="2019-07" db="EMBL/GenBank/DDBJ databases">
        <authorList>
            <person name="Yang Y."/>
            <person name="Bocs S."/>
            <person name="Baudouin L."/>
        </authorList>
    </citation>
    <scope>NUCLEOTIDE SEQUENCE</scope>
    <source>
        <tissue evidence="9">Spear leaf of Hainan Tall coconut</tissue>
    </source>
</reference>
<keyword evidence="6" id="KW-0472">Membrane</keyword>
<comment type="caution">
    <text evidence="9">The sequence shown here is derived from an EMBL/GenBank/DDBJ whole genome shotgun (WGS) entry which is preliminary data.</text>
</comment>
<comment type="similarity">
    <text evidence="2">Belongs to the ATPase delta chain family.</text>
</comment>
<evidence type="ECO:0000256" key="1">
    <source>
        <dbReference type="ARBA" id="ARBA00004370"/>
    </source>
</evidence>
<dbReference type="EMBL" id="CM017879">
    <property type="protein sequence ID" value="KAG1359216.1"/>
    <property type="molecule type" value="Genomic_DNA"/>
</dbReference>
<organism evidence="9 10">
    <name type="scientific">Cocos nucifera</name>
    <name type="common">Coconut palm</name>
    <dbReference type="NCBI Taxonomy" id="13894"/>
    <lineage>
        <taxon>Eukaryota</taxon>
        <taxon>Viridiplantae</taxon>
        <taxon>Streptophyta</taxon>
        <taxon>Embryophyta</taxon>
        <taxon>Tracheophyta</taxon>
        <taxon>Spermatophyta</taxon>
        <taxon>Magnoliopsida</taxon>
        <taxon>Liliopsida</taxon>
        <taxon>Arecaceae</taxon>
        <taxon>Arecoideae</taxon>
        <taxon>Cocoseae</taxon>
        <taxon>Attaleinae</taxon>
        <taxon>Cocos</taxon>
    </lineage>
</organism>
<keyword evidence="4" id="KW-0375">Hydrogen ion transport</keyword>
<feature type="compositionally biased region" description="Low complexity" evidence="8">
    <location>
        <begin position="63"/>
        <end position="78"/>
    </location>
</feature>
<gene>
    <name evidence="9" type="ORF">COCNU_08G006620</name>
</gene>
<keyword evidence="5" id="KW-0406">Ion transport</keyword>
<dbReference type="GO" id="GO:0046933">
    <property type="term" value="F:proton-transporting ATP synthase activity, rotational mechanism"/>
    <property type="evidence" value="ECO:0007669"/>
    <property type="project" value="InterPro"/>
</dbReference>
<comment type="subcellular location">
    <subcellularLocation>
        <location evidence="1">Membrane</location>
    </subcellularLocation>
</comment>
<feature type="compositionally biased region" description="Low complexity" evidence="8">
    <location>
        <begin position="26"/>
        <end position="42"/>
    </location>
</feature>
<proteinExistence type="inferred from homology"/>
<dbReference type="PANTHER" id="PTHR11910">
    <property type="entry name" value="ATP SYNTHASE DELTA CHAIN"/>
    <property type="match status" value="1"/>
</dbReference>